<dbReference type="PANTHER" id="PTHR38037:SF2">
    <property type="entry name" value="ATP-DEPENDENT ZINC PROTEASE DOMAIN-CONTAINING PROTEIN-RELATED"/>
    <property type="match status" value="1"/>
</dbReference>
<keyword evidence="5" id="KW-1185">Reference proteome</keyword>
<evidence type="ECO:0000313" key="4">
    <source>
        <dbReference type="EMBL" id="RMA78899.1"/>
    </source>
</evidence>
<dbReference type="PANTHER" id="PTHR38037">
    <property type="entry name" value="ZN_PROTEASE DOMAIN-CONTAINING PROTEIN"/>
    <property type="match status" value="1"/>
</dbReference>
<dbReference type="Proteomes" id="UP000267187">
    <property type="component" value="Unassembled WGS sequence"/>
</dbReference>
<feature type="chain" id="PRO_5018334489" description="Retropepsin-like aspartic endopeptidase domain-containing protein" evidence="2">
    <location>
        <begin position="23"/>
        <end position="253"/>
    </location>
</feature>
<proteinExistence type="predicted"/>
<dbReference type="EMBL" id="REFJ01000005">
    <property type="protein sequence ID" value="RMA78899.1"/>
    <property type="molecule type" value="Genomic_DNA"/>
</dbReference>
<evidence type="ECO:0000313" key="5">
    <source>
        <dbReference type="Proteomes" id="UP000267187"/>
    </source>
</evidence>
<keyword evidence="1" id="KW-0175">Coiled coil</keyword>
<feature type="coiled-coil region" evidence="1">
    <location>
        <begin position="37"/>
        <end position="71"/>
    </location>
</feature>
<evidence type="ECO:0000256" key="2">
    <source>
        <dbReference type="SAM" id="SignalP"/>
    </source>
</evidence>
<accession>A0A3M0A5V9</accession>
<dbReference type="AlphaFoldDB" id="A0A3M0A5V9"/>
<protein>
    <recommendedName>
        <fullName evidence="3">Retropepsin-like aspartic endopeptidase domain-containing protein</fullName>
    </recommendedName>
</protein>
<evidence type="ECO:0000256" key="1">
    <source>
        <dbReference type="SAM" id="Coils"/>
    </source>
</evidence>
<dbReference type="Gene3D" id="2.40.70.10">
    <property type="entry name" value="Acid Proteases"/>
    <property type="match status" value="1"/>
</dbReference>
<feature type="domain" description="Retropepsin-like aspartic endopeptidase" evidence="3">
    <location>
        <begin position="112"/>
        <end position="247"/>
    </location>
</feature>
<name>A0A3M0A5V9_9GAMM</name>
<evidence type="ECO:0000259" key="3">
    <source>
        <dbReference type="Pfam" id="PF05618"/>
    </source>
</evidence>
<dbReference type="Pfam" id="PF05618">
    <property type="entry name" value="Zn_protease"/>
    <property type="match status" value="1"/>
</dbReference>
<dbReference type="SUPFAM" id="SSF50630">
    <property type="entry name" value="Acid proteases"/>
    <property type="match status" value="1"/>
</dbReference>
<reference evidence="4 5" key="1">
    <citation type="submission" date="2018-10" db="EMBL/GenBank/DDBJ databases">
        <title>Genomic Encyclopedia of Type Strains, Phase IV (KMG-IV): sequencing the most valuable type-strain genomes for metagenomic binning, comparative biology and taxonomic classification.</title>
        <authorList>
            <person name="Goeker M."/>
        </authorList>
    </citation>
    <scope>NUCLEOTIDE SEQUENCE [LARGE SCALE GENOMIC DNA]</scope>
    <source>
        <strain evidence="4 5">DSM 25080</strain>
    </source>
</reference>
<gene>
    <name evidence="4" type="ORF">DFR27_2239</name>
</gene>
<dbReference type="OrthoDB" id="8546610at2"/>
<comment type="caution">
    <text evidence="4">The sequence shown here is derived from an EMBL/GenBank/DDBJ whole genome shotgun (WGS) entry which is preliminary data.</text>
</comment>
<dbReference type="InterPro" id="IPR008503">
    <property type="entry name" value="Asp_endopeptidase"/>
</dbReference>
<dbReference type="InterPro" id="IPR021109">
    <property type="entry name" value="Peptidase_aspartic_dom_sf"/>
</dbReference>
<keyword evidence="2" id="KW-0732">Signal</keyword>
<feature type="signal peptide" evidence="2">
    <location>
        <begin position="1"/>
        <end position="22"/>
    </location>
</feature>
<dbReference type="RefSeq" id="WP_121877534.1">
    <property type="nucleotide sequence ID" value="NZ_REFJ01000005.1"/>
</dbReference>
<organism evidence="4 5">
    <name type="scientific">Umboniibacter marinipuniceus</name>
    <dbReference type="NCBI Taxonomy" id="569599"/>
    <lineage>
        <taxon>Bacteria</taxon>
        <taxon>Pseudomonadati</taxon>
        <taxon>Pseudomonadota</taxon>
        <taxon>Gammaproteobacteria</taxon>
        <taxon>Cellvibrionales</taxon>
        <taxon>Cellvibrionaceae</taxon>
        <taxon>Umboniibacter</taxon>
    </lineage>
</organism>
<sequence>MTRVTRLLLITALCSGCSYQHAMQEHIDTNNSVAAKTETIQADIARLETGLQQQQEQFQAIRAQLAQITEGISQQQSQLHHHTPFPVEAAAEPAPDSQTIAQVPSRTADKIVLGGRESIFIHAANEEFVARIDTGAEVSSIHATNIELFERDGKEWVRFSIDHETVNEIRHSVVERPIKRQTRIRQANSDEAQERFVVSMLTRLGEIEQHAEFSLTDRSQLKNPILIGRDYFIDIAIVDVSREFIQSSAPGTD</sequence>